<reference evidence="1 2" key="1">
    <citation type="journal article" date="2023" name="G3 (Bethesda)">
        <title>A chromosome-length genome assembly and annotation of blackberry (Rubus argutus, cv. 'Hillquist').</title>
        <authorList>
            <person name="Bruna T."/>
            <person name="Aryal R."/>
            <person name="Dudchenko O."/>
            <person name="Sargent D.J."/>
            <person name="Mead D."/>
            <person name="Buti M."/>
            <person name="Cavallini A."/>
            <person name="Hytonen T."/>
            <person name="Andres J."/>
            <person name="Pham M."/>
            <person name="Weisz D."/>
            <person name="Mascagni F."/>
            <person name="Usai G."/>
            <person name="Natali L."/>
            <person name="Bassil N."/>
            <person name="Fernandez G.E."/>
            <person name="Lomsadze A."/>
            <person name="Armour M."/>
            <person name="Olukolu B."/>
            <person name="Poorten T."/>
            <person name="Britton C."/>
            <person name="Davik J."/>
            <person name="Ashrafi H."/>
            <person name="Aiden E.L."/>
            <person name="Borodovsky M."/>
            <person name="Worthington M."/>
        </authorList>
    </citation>
    <scope>NUCLEOTIDE SEQUENCE [LARGE SCALE GENOMIC DNA]</scope>
    <source>
        <strain evidence="1">PI 553951</strain>
    </source>
</reference>
<dbReference type="AlphaFoldDB" id="A0AAW1WMN8"/>
<gene>
    <name evidence="1" type="ORF">M0R45_033737</name>
</gene>
<comment type="caution">
    <text evidence="1">The sequence shown here is derived from an EMBL/GenBank/DDBJ whole genome shotgun (WGS) entry which is preliminary data.</text>
</comment>
<accession>A0AAW1WMN8</accession>
<dbReference type="Proteomes" id="UP001457282">
    <property type="component" value="Unassembled WGS sequence"/>
</dbReference>
<name>A0AAW1WMN8_RUBAR</name>
<sequence length="76" mass="8326">MEADEKQNWALVSPSSVAFRFDTSGLSVAMATAITHPLDTEKWGTVKTKEAAEDLMDLAKESLIDSAYDNAKSCWT</sequence>
<evidence type="ECO:0000313" key="1">
    <source>
        <dbReference type="EMBL" id="KAK9925413.1"/>
    </source>
</evidence>
<keyword evidence="2" id="KW-1185">Reference proteome</keyword>
<organism evidence="1 2">
    <name type="scientific">Rubus argutus</name>
    <name type="common">Southern blackberry</name>
    <dbReference type="NCBI Taxonomy" id="59490"/>
    <lineage>
        <taxon>Eukaryota</taxon>
        <taxon>Viridiplantae</taxon>
        <taxon>Streptophyta</taxon>
        <taxon>Embryophyta</taxon>
        <taxon>Tracheophyta</taxon>
        <taxon>Spermatophyta</taxon>
        <taxon>Magnoliopsida</taxon>
        <taxon>eudicotyledons</taxon>
        <taxon>Gunneridae</taxon>
        <taxon>Pentapetalae</taxon>
        <taxon>rosids</taxon>
        <taxon>fabids</taxon>
        <taxon>Rosales</taxon>
        <taxon>Rosaceae</taxon>
        <taxon>Rosoideae</taxon>
        <taxon>Rosoideae incertae sedis</taxon>
        <taxon>Rubus</taxon>
    </lineage>
</organism>
<proteinExistence type="predicted"/>
<protein>
    <submittedName>
        <fullName evidence="1">Uncharacterized protein</fullName>
    </submittedName>
</protein>
<evidence type="ECO:0000313" key="2">
    <source>
        <dbReference type="Proteomes" id="UP001457282"/>
    </source>
</evidence>
<dbReference type="EMBL" id="JBEDUW010000006">
    <property type="protein sequence ID" value="KAK9925413.1"/>
    <property type="molecule type" value="Genomic_DNA"/>
</dbReference>